<feature type="compositionally biased region" description="Pro residues" evidence="1">
    <location>
        <begin position="12"/>
        <end position="25"/>
    </location>
</feature>
<feature type="region of interest" description="Disordered" evidence="1">
    <location>
        <begin position="1"/>
        <end position="30"/>
    </location>
</feature>
<dbReference type="EMBL" id="JAAALK010000079">
    <property type="protein sequence ID" value="KAG8099911.1"/>
    <property type="molecule type" value="Genomic_DNA"/>
</dbReference>
<evidence type="ECO:0000313" key="3">
    <source>
        <dbReference type="Proteomes" id="UP000729402"/>
    </source>
</evidence>
<protein>
    <submittedName>
        <fullName evidence="2">Uncharacterized protein</fullName>
    </submittedName>
</protein>
<keyword evidence="3" id="KW-1185">Reference proteome</keyword>
<evidence type="ECO:0000313" key="2">
    <source>
        <dbReference type="EMBL" id="KAG8099911.1"/>
    </source>
</evidence>
<organism evidence="2 3">
    <name type="scientific">Zizania palustris</name>
    <name type="common">Northern wild rice</name>
    <dbReference type="NCBI Taxonomy" id="103762"/>
    <lineage>
        <taxon>Eukaryota</taxon>
        <taxon>Viridiplantae</taxon>
        <taxon>Streptophyta</taxon>
        <taxon>Embryophyta</taxon>
        <taxon>Tracheophyta</taxon>
        <taxon>Spermatophyta</taxon>
        <taxon>Magnoliopsida</taxon>
        <taxon>Liliopsida</taxon>
        <taxon>Poales</taxon>
        <taxon>Poaceae</taxon>
        <taxon>BOP clade</taxon>
        <taxon>Oryzoideae</taxon>
        <taxon>Oryzeae</taxon>
        <taxon>Zizaniinae</taxon>
        <taxon>Zizania</taxon>
    </lineage>
</organism>
<gene>
    <name evidence="2" type="ORF">GUJ93_ZPchr0013g37289</name>
</gene>
<dbReference type="AlphaFoldDB" id="A0A8J6C1K7"/>
<name>A0A8J6C1K7_ZIZPA</name>
<evidence type="ECO:0000256" key="1">
    <source>
        <dbReference type="SAM" id="MobiDB-lite"/>
    </source>
</evidence>
<reference evidence="2" key="1">
    <citation type="journal article" date="2021" name="bioRxiv">
        <title>Whole Genome Assembly and Annotation of Northern Wild Rice, Zizania palustris L., Supports a Whole Genome Duplication in the Zizania Genus.</title>
        <authorList>
            <person name="Haas M."/>
            <person name="Kono T."/>
            <person name="Macchietto M."/>
            <person name="Millas R."/>
            <person name="McGilp L."/>
            <person name="Shao M."/>
            <person name="Duquette J."/>
            <person name="Hirsch C.N."/>
            <person name="Kimball J."/>
        </authorList>
    </citation>
    <scope>NUCLEOTIDE SEQUENCE</scope>
    <source>
        <tissue evidence="2">Fresh leaf tissue</tissue>
    </source>
</reference>
<accession>A0A8J6C1K7</accession>
<sequence>MAARRMTRSPATSPPPSALPAPSPPRSELRRVERLSLRPRAMLISLRRSCSIARRRSDNCHLYHVAHAARFPRERTDRHHHAQLPTIYFSHPLHPLQLLISHLLQPNCATEGARSFIRYVLRYFSLYDSLLISLFVAPGREEANVPPMVCTDNFVGSVALFVAPLIEKK</sequence>
<proteinExistence type="predicted"/>
<reference evidence="2" key="2">
    <citation type="submission" date="2021-02" db="EMBL/GenBank/DDBJ databases">
        <authorList>
            <person name="Kimball J.A."/>
            <person name="Haas M.W."/>
            <person name="Macchietto M."/>
            <person name="Kono T."/>
            <person name="Duquette J."/>
            <person name="Shao M."/>
        </authorList>
    </citation>
    <scope>NUCLEOTIDE SEQUENCE</scope>
    <source>
        <tissue evidence="2">Fresh leaf tissue</tissue>
    </source>
</reference>
<comment type="caution">
    <text evidence="2">The sequence shown here is derived from an EMBL/GenBank/DDBJ whole genome shotgun (WGS) entry which is preliminary data.</text>
</comment>
<dbReference type="Proteomes" id="UP000729402">
    <property type="component" value="Unassembled WGS sequence"/>
</dbReference>